<keyword evidence="2 4" id="KW-0547">Nucleotide-binding</keyword>
<dbReference type="OrthoDB" id="3789372at2759"/>
<comment type="caution">
    <text evidence="6">The sequence shown here is derived from an EMBL/GenBank/DDBJ whole genome shotgun (WGS) entry which is preliminary data.</text>
</comment>
<dbReference type="FunFam" id="3.90.640.10:FF:000010">
    <property type="entry name" value="heat shock 70 kDa protein 14"/>
    <property type="match status" value="1"/>
</dbReference>
<dbReference type="InterPro" id="IPR029048">
    <property type="entry name" value="HSP70_C_sf"/>
</dbReference>
<dbReference type="GO" id="GO:0005524">
    <property type="term" value="F:ATP binding"/>
    <property type="evidence" value="ECO:0007669"/>
    <property type="project" value="UniProtKB-KW"/>
</dbReference>
<feature type="chain" id="PRO_5032833996" evidence="5">
    <location>
        <begin position="33"/>
        <end position="700"/>
    </location>
</feature>
<dbReference type="PANTHER" id="PTHR19375">
    <property type="entry name" value="HEAT SHOCK PROTEIN 70KDA"/>
    <property type="match status" value="1"/>
</dbReference>
<dbReference type="FunFam" id="3.30.30.30:FF:000003">
    <property type="entry name" value="Heat shock protein 9"/>
    <property type="match status" value="1"/>
</dbReference>
<dbReference type="Gene3D" id="1.20.1270.10">
    <property type="match status" value="1"/>
</dbReference>
<proteinExistence type="inferred from homology"/>
<protein>
    <submittedName>
        <fullName evidence="6">Uncharacterized protein</fullName>
    </submittedName>
</protein>
<evidence type="ECO:0000313" key="7">
    <source>
        <dbReference type="Proteomes" id="UP000612055"/>
    </source>
</evidence>
<dbReference type="InterPro" id="IPR029047">
    <property type="entry name" value="HSP70_peptide-bd_sf"/>
</dbReference>
<dbReference type="Gene3D" id="2.60.34.10">
    <property type="entry name" value="Substrate Binding Domain Of DNAk, Chain A, domain 1"/>
    <property type="match status" value="1"/>
</dbReference>
<dbReference type="PROSITE" id="PS01036">
    <property type="entry name" value="HSP70_3"/>
    <property type="match status" value="1"/>
</dbReference>
<gene>
    <name evidence="6" type="ORF">HYH03_017987</name>
</gene>
<keyword evidence="7" id="KW-1185">Reference proteome</keyword>
<dbReference type="InterPro" id="IPR013126">
    <property type="entry name" value="Hsp_70_fam"/>
</dbReference>
<dbReference type="Proteomes" id="UP000612055">
    <property type="component" value="Unassembled WGS sequence"/>
</dbReference>
<evidence type="ECO:0000256" key="1">
    <source>
        <dbReference type="ARBA" id="ARBA00007381"/>
    </source>
</evidence>
<dbReference type="GO" id="GO:0140662">
    <property type="term" value="F:ATP-dependent protein folding chaperone"/>
    <property type="evidence" value="ECO:0007669"/>
    <property type="project" value="InterPro"/>
</dbReference>
<reference evidence="6" key="1">
    <citation type="journal article" date="2020" name="bioRxiv">
        <title>Comparative genomics of Chlamydomonas.</title>
        <authorList>
            <person name="Craig R.J."/>
            <person name="Hasan A.R."/>
            <person name="Ness R.W."/>
            <person name="Keightley P.D."/>
        </authorList>
    </citation>
    <scope>NUCLEOTIDE SEQUENCE</scope>
    <source>
        <strain evidence="6">CCAP 11/70</strain>
    </source>
</reference>
<comment type="similarity">
    <text evidence="1 4">Belongs to the heat shock protein 70 family.</text>
</comment>
<dbReference type="Gene3D" id="3.30.420.40">
    <property type="match status" value="2"/>
</dbReference>
<evidence type="ECO:0000256" key="4">
    <source>
        <dbReference type="RuleBase" id="RU003322"/>
    </source>
</evidence>
<dbReference type="InterPro" id="IPR043129">
    <property type="entry name" value="ATPase_NBD"/>
</dbReference>
<dbReference type="InterPro" id="IPR018181">
    <property type="entry name" value="Heat_shock_70_CS"/>
</dbReference>
<evidence type="ECO:0000256" key="5">
    <source>
        <dbReference type="SAM" id="SignalP"/>
    </source>
</evidence>
<accession>A0A835XIX4</accession>
<dbReference type="EMBL" id="JAEHOE010000188">
    <property type="protein sequence ID" value="KAG2483141.1"/>
    <property type="molecule type" value="Genomic_DNA"/>
</dbReference>
<keyword evidence="5" id="KW-0732">Signal</keyword>
<dbReference type="SUPFAM" id="SSF100934">
    <property type="entry name" value="Heat shock protein 70kD (HSP70), C-terminal subdomain"/>
    <property type="match status" value="1"/>
</dbReference>
<keyword evidence="3 4" id="KW-0067">ATP-binding</keyword>
<dbReference type="PRINTS" id="PR00301">
    <property type="entry name" value="HEATSHOCK70"/>
</dbReference>
<feature type="signal peptide" evidence="5">
    <location>
        <begin position="1"/>
        <end position="32"/>
    </location>
</feature>
<organism evidence="6 7">
    <name type="scientific">Edaphochlamys debaryana</name>
    <dbReference type="NCBI Taxonomy" id="47281"/>
    <lineage>
        <taxon>Eukaryota</taxon>
        <taxon>Viridiplantae</taxon>
        <taxon>Chlorophyta</taxon>
        <taxon>core chlorophytes</taxon>
        <taxon>Chlorophyceae</taxon>
        <taxon>CS clade</taxon>
        <taxon>Chlamydomonadales</taxon>
        <taxon>Chlamydomonadales incertae sedis</taxon>
        <taxon>Edaphochlamys</taxon>
    </lineage>
</organism>
<evidence type="ECO:0000256" key="2">
    <source>
        <dbReference type="ARBA" id="ARBA00022741"/>
    </source>
</evidence>
<sequence length="700" mass="76040">MAHRRQRRLRLRLLGLLPLSVGVLLAPPPALAAEATDADLITVIGIDLGSTYAAVGVYHGDRNRTMVIPNARGERTTPAYVAFTDTGPLVGQDARDRAFWDPKRVVYGVKHLLGRTFDDPQVQRLRDLVPYDIVDRDGKPYISVQIHGEQHVYSPEEISAMVLTQLKNTSESFLERTVKRALITVPQHFTQAQRQAAKDAGALAGLDVMEIMNDPAAAGHVLGLDNKRAERNALVFHLGGGSCGACVVVVDGPLETYCAHDPRLGGEDFTRRVVDYFVGVVDKKFGRNIRGDAGAMQRLWGEAEGAKHALSSVDEVVVKINGLVDGLDLLEPLSRARFEDLNQDLFDRAMSPVDQALEAAHDVGAQKSGINEIWLVGGSSRIPRIQDLVKEWAGGMEPVRVEGVDPDVVVALGAAERGAFVGGAVDWLEYSRERYGYYLMMTAAYSIGIETAGGLMATLVSRNTILAATKSKVFSTAEDNQEAVTIRVFEGERGLTRDNHWLGAIELRGIAPAPRGVPRINVTIEVDRSGNFTVCAQDLATGREEKIQIPEQEGRLDGEHLERIVREAEANMDQDRVVRSQLKARNLLTGWCYILRSAAQFEHAAPQDPQVHGGDQDQISVAVQEALDWLDANPDGDPKEARARRRALAGACKPLLRERAAAGPGTAVSGPFAAEAQQQGGCADVAAAAPCAVCPWHEEL</sequence>
<name>A0A835XIX4_9CHLO</name>
<evidence type="ECO:0000256" key="3">
    <source>
        <dbReference type="ARBA" id="ARBA00022840"/>
    </source>
</evidence>
<dbReference type="AlphaFoldDB" id="A0A835XIX4"/>
<dbReference type="Pfam" id="PF00012">
    <property type="entry name" value="HSP70"/>
    <property type="match status" value="1"/>
</dbReference>
<evidence type="ECO:0000313" key="6">
    <source>
        <dbReference type="EMBL" id="KAG2483141.1"/>
    </source>
</evidence>
<dbReference type="SUPFAM" id="SSF53067">
    <property type="entry name" value="Actin-like ATPase domain"/>
    <property type="match status" value="2"/>
</dbReference>
<dbReference type="SUPFAM" id="SSF100920">
    <property type="entry name" value="Heat shock protein 70kD (HSP70), peptide-binding domain"/>
    <property type="match status" value="1"/>
</dbReference>
<dbReference type="Gene3D" id="3.90.640.10">
    <property type="entry name" value="Actin, Chain A, domain 4"/>
    <property type="match status" value="1"/>
</dbReference>